<name>A0AAV7RKS0_PLEWA</name>
<comment type="caution">
    <text evidence="1">The sequence shown here is derived from an EMBL/GenBank/DDBJ whole genome shotgun (WGS) entry which is preliminary data.</text>
</comment>
<proteinExistence type="predicted"/>
<feature type="non-terminal residue" evidence="1">
    <location>
        <position position="1"/>
    </location>
</feature>
<dbReference type="EMBL" id="JANPWB010000009">
    <property type="protein sequence ID" value="KAJ1151458.1"/>
    <property type="molecule type" value="Genomic_DNA"/>
</dbReference>
<dbReference type="Proteomes" id="UP001066276">
    <property type="component" value="Chromosome 5"/>
</dbReference>
<evidence type="ECO:0000313" key="2">
    <source>
        <dbReference type="Proteomes" id="UP001066276"/>
    </source>
</evidence>
<keyword evidence="2" id="KW-1185">Reference proteome</keyword>
<gene>
    <name evidence="1" type="ORF">NDU88_004238</name>
</gene>
<feature type="non-terminal residue" evidence="1">
    <location>
        <position position="78"/>
    </location>
</feature>
<sequence length="78" mass="8486">VDVDYLNEAIEQLCISIVFYKETVSVQEHEPAVPLPSTGDKVKQQLCLWGQEDVGCVPGKNKQSVGTRKGPVSVEALS</sequence>
<reference evidence="1" key="1">
    <citation type="journal article" date="2022" name="bioRxiv">
        <title>Sequencing and chromosome-scale assembly of the giantPleurodeles waltlgenome.</title>
        <authorList>
            <person name="Brown T."/>
            <person name="Elewa A."/>
            <person name="Iarovenko S."/>
            <person name="Subramanian E."/>
            <person name="Araus A.J."/>
            <person name="Petzold A."/>
            <person name="Susuki M."/>
            <person name="Suzuki K.-i.T."/>
            <person name="Hayashi T."/>
            <person name="Toyoda A."/>
            <person name="Oliveira C."/>
            <person name="Osipova E."/>
            <person name="Leigh N.D."/>
            <person name="Simon A."/>
            <person name="Yun M.H."/>
        </authorList>
    </citation>
    <scope>NUCLEOTIDE SEQUENCE</scope>
    <source>
        <strain evidence="1">20211129_DDA</strain>
        <tissue evidence="1">Liver</tissue>
    </source>
</reference>
<evidence type="ECO:0000313" key="1">
    <source>
        <dbReference type="EMBL" id="KAJ1151458.1"/>
    </source>
</evidence>
<protein>
    <submittedName>
        <fullName evidence="1">Uncharacterized protein</fullName>
    </submittedName>
</protein>
<dbReference type="AlphaFoldDB" id="A0AAV7RKS0"/>
<organism evidence="1 2">
    <name type="scientific">Pleurodeles waltl</name>
    <name type="common">Iberian ribbed newt</name>
    <dbReference type="NCBI Taxonomy" id="8319"/>
    <lineage>
        <taxon>Eukaryota</taxon>
        <taxon>Metazoa</taxon>
        <taxon>Chordata</taxon>
        <taxon>Craniata</taxon>
        <taxon>Vertebrata</taxon>
        <taxon>Euteleostomi</taxon>
        <taxon>Amphibia</taxon>
        <taxon>Batrachia</taxon>
        <taxon>Caudata</taxon>
        <taxon>Salamandroidea</taxon>
        <taxon>Salamandridae</taxon>
        <taxon>Pleurodelinae</taxon>
        <taxon>Pleurodeles</taxon>
    </lineage>
</organism>
<accession>A0AAV7RKS0</accession>